<feature type="chain" id="PRO_5004127106" evidence="1">
    <location>
        <begin position="21"/>
        <end position="332"/>
    </location>
</feature>
<keyword evidence="4" id="KW-1185">Reference proteome</keyword>
<proteinExistence type="predicted"/>
<dbReference type="Proteomes" id="UP000013165">
    <property type="component" value="Unassembled WGS sequence"/>
</dbReference>
<dbReference type="eggNOG" id="ENOG502Z8FS">
    <property type="taxonomic scope" value="Bacteria"/>
</dbReference>
<feature type="domain" description="DUF4434" evidence="2">
    <location>
        <begin position="31"/>
        <end position="313"/>
    </location>
</feature>
<evidence type="ECO:0000313" key="3">
    <source>
        <dbReference type="EMBL" id="ENO12907.1"/>
    </source>
</evidence>
<dbReference type="HOGENOM" id="CLU_076279_0_0_6"/>
<comment type="caution">
    <text evidence="3">The sequence shown here is derived from an EMBL/GenBank/DDBJ whole genome shotgun (WGS) entry which is preliminary data.</text>
</comment>
<dbReference type="OrthoDB" id="7344472at2"/>
<evidence type="ECO:0000256" key="1">
    <source>
        <dbReference type="SAM" id="SignalP"/>
    </source>
</evidence>
<dbReference type="RefSeq" id="WP_004581133.1">
    <property type="nucleotide sequence ID" value="NZ_AP028878.1"/>
</dbReference>
<evidence type="ECO:0000313" key="4">
    <source>
        <dbReference type="Proteomes" id="UP000013165"/>
    </source>
</evidence>
<dbReference type="EMBL" id="APLQ01000014">
    <property type="protein sequence ID" value="ENO12907.1"/>
    <property type="molecule type" value="Genomic_DNA"/>
</dbReference>
<reference evidence="3 4" key="1">
    <citation type="journal article" date="2013" name="Genome Announc.">
        <title>Genome Sequence of the Polycyclic Aromatic Hydrocarbon-Degrading Bacterium Strain Marinobacter nanhaiticus D15-8WT.</title>
        <authorList>
            <person name="Cui Z."/>
            <person name="Gao W."/>
            <person name="Li Q."/>
            <person name="Xu G."/>
            <person name="Zheng L."/>
        </authorList>
    </citation>
    <scope>NUCLEOTIDE SEQUENCE [LARGE SCALE GENOMIC DNA]</scope>
    <source>
        <strain evidence="3 4">D15-8W</strain>
    </source>
</reference>
<sequence>MSVKHRYLWLLLAISLPAYANECPDAPFRSSFLQPLASDLERPAQEWQAKLAGIAATGIETLYLQWSVYGDLDLSQDTGIGFLTGWLDQAHSSGLSVHLGLVADADFGTRITEPADALSAYLSDLRARSLAVAGRLDARIGGHPAFAGWYLPEEIDDRSWADAWQVDMLREHLRAQVETLARLSPAKTVSISTYVSGARSADQFEDLWRALWAAAPHLHLLLQDGAGVGALPRAEFNEYAQGINQIAAGQDRYWGMIVELFSQESGPPLDDAPFSATAAPIERVRQQLDAVAALTPGPDETIAFSVPEYLLDPTRPGQDELLSAYRRLYCRL</sequence>
<dbReference type="STRING" id="626887.J057_15955"/>
<evidence type="ECO:0000259" key="2">
    <source>
        <dbReference type="Pfam" id="PF14488"/>
    </source>
</evidence>
<dbReference type="InterPro" id="IPR027849">
    <property type="entry name" value="DUF4434"/>
</dbReference>
<protein>
    <submittedName>
        <fullName evidence="3">DUF4434 domain-containing protein</fullName>
    </submittedName>
</protein>
<keyword evidence="1" id="KW-0732">Signal</keyword>
<name>N6WPB7_9GAMM</name>
<organism evidence="3 4">
    <name type="scientific">Marinobacter nanhaiticus D15-8W</name>
    <dbReference type="NCBI Taxonomy" id="626887"/>
    <lineage>
        <taxon>Bacteria</taxon>
        <taxon>Pseudomonadati</taxon>
        <taxon>Pseudomonadota</taxon>
        <taxon>Gammaproteobacteria</taxon>
        <taxon>Pseudomonadales</taxon>
        <taxon>Marinobacteraceae</taxon>
        <taxon>Marinobacter</taxon>
    </lineage>
</organism>
<gene>
    <name evidence="3" type="ORF">J057_15955</name>
</gene>
<accession>N6WPB7</accession>
<dbReference type="Gene3D" id="3.20.20.80">
    <property type="entry name" value="Glycosidases"/>
    <property type="match status" value="1"/>
</dbReference>
<feature type="signal peptide" evidence="1">
    <location>
        <begin position="1"/>
        <end position="20"/>
    </location>
</feature>
<dbReference type="Pfam" id="PF14488">
    <property type="entry name" value="DUF4434"/>
    <property type="match status" value="1"/>
</dbReference>
<dbReference type="PATRIC" id="fig|626887.3.peg.3188"/>
<dbReference type="AlphaFoldDB" id="N6WPB7"/>